<dbReference type="GO" id="GO:0006633">
    <property type="term" value="P:fatty acid biosynthetic process"/>
    <property type="evidence" value="ECO:0007669"/>
    <property type="project" value="InterPro"/>
</dbReference>
<keyword evidence="2" id="KW-1185">Reference proteome</keyword>
<accession>A0AB94IXY9</accession>
<reference evidence="1 2" key="2">
    <citation type="submission" date="2010-03" db="EMBL/GenBank/DDBJ databases">
        <authorList>
            <person name="Pajon A."/>
        </authorList>
    </citation>
    <scope>NUCLEOTIDE SEQUENCE [LARGE SCALE GENOMIC DNA]</scope>
    <source>
        <strain evidence="1 2">SGP1</strain>
    </source>
</reference>
<protein>
    <submittedName>
        <fullName evidence="1">Fatty acid/phospholipid biosynthesis enzyme</fullName>
    </submittedName>
</protein>
<dbReference type="InterPro" id="IPR003664">
    <property type="entry name" value="FA_synthesis"/>
</dbReference>
<name>A0AB94IXY9_9BACT</name>
<dbReference type="Proteomes" id="UP000008957">
    <property type="component" value="Chromosome"/>
</dbReference>
<sequence length="382" mass="39809">MSDAIKKLVGTALAELVESARSGGPKVRVGLMAAGSEHGPEEIARGARLAMQNYHNVKPVMIGPRLPGYEDLEYIECAAEDVPETLEAAVKEGRVEGAVAMHFPFPLGVTTIGRVLTPGRGTPMILASTTGTSSTVRGEAMLRNAIYGIATAKALGLKNPTVGILNVDTAQPVFRSLSHMKEKGYDITFGQSTRADGGSVLRGNDILSGAVDVCVTDTLTGNVLCKMFSSFTTGGSFEATGWGYGPSCGEGWKNVVSIVSRASGAPVIANAMGFTAAVVAAGLPALVAEELAAARKAGLDDEIAALTPRAAAAEEDVKAPAAEPTDDELHGIDVLEIDNAVKVLWKANIYAESAMGCTGPVIKMPARHMDKARELLKQNGYL</sequence>
<dbReference type="EMBL" id="FP929056">
    <property type="protein sequence ID" value="CBL28611.1"/>
    <property type="molecule type" value="Genomic_DNA"/>
</dbReference>
<dbReference type="RefSeq" id="WP_015556758.1">
    <property type="nucleotide sequence ID" value="NC_021038.1"/>
</dbReference>
<dbReference type="KEGG" id="sbr:SY1_16370"/>
<dbReference type="SUPFAM" id="SSF53659">
    <property type="entry name" value="Isocitrate/Isopropylmalate dehydrogenase-like"/>
    <property type="match status" value="1"/>
</dbReference>
<dbReference type="Gene3D" id="3.40.718.10">
    <property type="entry name" value="Isopropylmalate Dehydrogenase"/>
    <property type="match status" value="1"/>
</dbReference>
<gene>
    <name evidence="1" type="ORF">SY1_16370</name>
</gene>
<reference evidence="2" key="1">
    <citation type="submission" date="2010-03" db="EMBL/GenBank/DDBJ databases">
        <title>The genome sequence of Synergistetes sp. SGP1.</title>
        <authorList>
            <consortium name="metaHIT consortium -- http://www.metahit.eu/"/>
            <person name="Pajon A."/>
            <person name="Turner K."/>
            <person name="Parkhill J."/>
            <person name="Wade W."/>
            <person name="Vartoukian S."/>
        </authorList>
    </citation>
    <scope>NUCLEOTIDE SEQUENCE [LARGE SCALE GENOMIC DNA]</scope>
    <source>
        <strain evidence="2">SGP1</strain>
    </source>
</reference>
<evidence type="ECO:0000313" key="1">
    <source>
        <dbReference type="EMBL" id="CBL28611.1"/>
    </source>
</evidence>
<proteinExistence type="predicted"/>
<organism evidence="1 2">
    <name type="scientific">Fretibacterium fastidiosum</name>
    <dbReference type="NCBI Taxonomy" id="651822"/>
    <lineage>
        <taxon>Bacteria</taxon>
        <taxon>Thermotogati</taxon>
        <taxon>Synergistota</taxon>
        <taxon>Synergistia</taxon>
        <taxon>Synergistales</taxon>
        <taxon>Aminobacteriaceae</taxon>
        <taxon>Fretibacterium</taxon>
    </lineage>
</organism>
<dbReference type="NCBIfam" id="NF040747">
    <property type="entry name" value="reduct_C_alpha"/>
    <property type="match status" value="1"/>
</dbReference>
<dbReference type="AlphaFoldDB" id="A0AB94IXY9"/>
<dbReference type="Pfam" id="PF02504">
    <property type="entry name" value="FA_synthesis"/>
    <property type="match status" value="1"/>
</dbReference>
<evidence type="ECO:0000313" key="2">
    <source>
        <dbReference type="Proteomes" id="UP000008957"/>
    </source>
</evidence>
<dbReference type="GO" id="GO:0016747">
    <property type="term" value="F:acyltransferase activity, transferring groups other than amino-acyl groups"/>
    <property type="evidence" value="ECO:0007669"/>
    <property type="project" value="InterPro"/>
</dbReference>